<dbReference type="GeneID" id="85400463"/>
<feature type="region of interest" description="Disordered" evidence="1">
    <location>
        <begin position="56"/>
        <end position="87"/>
    </location>
</feature>
<feature type="compositionally biased region" description="Polar residues" evidence="1">
    <location>
        <begin position="59"/>
        <end position="69"/>
    </location>
</feature>
<name>A0ABQ9RV11_9PEZI</name>
<dbReference type="Proteomes" id="UP001227543">
    <property type="component" value="Unassembled WGS sequence"/>
</dbReference>
<dbReference type="RefSeq" id="XP_060388851.1">
    <property type="nucleotide sequence ID" value="XM_060516225.1"/>
</dbReference>
<evidence type="ECO:0000256" key="1">
    <source>
        <dbReference type="SAM" id="MobiDB-lite"/>
    </source>
</evidence>
<evidence type="ECO:0000313" key="2">
    <source>
        <dbReference type="EMBL" id="KAK1512776.1"/>
    </source>
</evidence>
<reference evidence="2 3" key="1">
    <citation type="submission" date="2016-10" db="EMBL/GenBank/DDBJ databases">
        <title>The genome sequence of Colletotrichum fioriniae PJ7.</title>
        <authorList>
            <person name="Baroncelli R."/>
        </authorList>
    </citation>
    <scope>NUCLEOTIDE SEQUENCE [LARGE SCALE GENOMIC DNA]</scope>
    <source>
        <strain evidence="2 3">Tom-12</strain>
    </source>
</reference>
<accession>A0ABQ9RV11</accession>
<gene>
    <name evidence="2" type="ORF">CTAM01_00171</name>
</gene>
<organism evidence="2 3">
    <name type="scientific">Colletotrichum tamarilloi</name>
    <dbReference type="NCBI Taxonomy" id="1209934"/>
    <lineage>
        <taxon>Eukaryota</taxon>
        <taxon>Fungi</taxon>
        <taxon>Dikarya</taxon>
        <taxon>Ascomycota</taxon>
        <taxon>Pezizomycotina</taxon>
        <taxon>Sordariomycetes</taxon>
        <taxon>Hypocreomycetidae</taxon>
        <taxon>Glomerellales</taxon>
        <taxon>Glomerellaceae</taxon>
        <taxon>Colletotrichum</taxon>
        <taxon>Colletotrichum acutatum species complex</taxon>
    </lineage>
</organism>
<dbReference type="EMBL" id="MLFU01000001">
    <property type="protein sequence ID" value="KAK1512776.1"/>
    <property type="molecule type" value="Genomic_DNA"/>
</dbReference>
<keyword evidence="3" id="KW-1185">Reference proteome</keyword>
<evidence type="ECO:0000313" key="3">
    <source>
        <dbReference type="Proteomes" id="UP001227543"/>
    </source>
</evidence>
<comment type="caution">
    <text evidence="2">The sequence shown here is derived from an EMBL/GenBank/DDBJ whole genome shotgun (WGS) entry which is preliminary data.</text>
</comment>
<proteinExistence type="predicted"/>
<protein>
    <submittedName>
        <fullName evidence="2">Uncharacterized protein</fullName>
    </submittedName>
</protein>
<sequence>MPRVSVHSSVLILRAPHEKRLNPVPKPTRLSRLAFPSPSVEAAALQSLAVDRVPLSAREGSTNTKQPTQLLHEASPFKVSRGSRESK</sequence>